<feature type="region of interest" description="Disordered" evidence="7">
    <location>
        <begin position="3758"/>
        <end position="3799"/>
    </location>
</feature>
<dbReference type="PANTHER" id="PTHR13491:SF0">
    <property type="entry name" value="ZINC FINGER CCHC DOMAIN-CONTAINING PROTEIN 10"/>
    <property type="match status" value="1"/>
</dbReference>
<feature type="region of interest" description="Disordered" evidence="7">
    <location>
        <begin position="912"/>
        <end position="1074"/>
    </location>
</feature>
<feature type="compositionally biased region" description="Low complexity" evidence="7">
    <location>
        <begin position="4001"/>
        <end position="4016"/>
    </location>
</feature>
<feature type="region of interest" description="Disordered" evidence="7">
    <location>
        <begin position="2497"/>
        <end position="2940"/>
    </location>
</feature>
<feature type="compositionally biased region" description="Basic and acidic residues" evidence="7">
    <location>
        <begin position="1559"/>
        <end position="1570"/>
    </location>
</feature>
<feature type="compositionally biased region" description="Low complexity" evidence="7">
    <location>
        <begin position="4211"/>
        <end position="4225"/>
    </location>
</feature>
<dbReference type="InterPro" id="IPR000690">
    <property type="entry name" value="Matrin/U1-C_Znf_C2H2"/>
</dbReference>
<feature type="compositionally biased region" description="Polar residues" evidence="7">
    <location>
        <begin position="3283"/>
        <end position="3296"/>
    </location>
</feature>
<feature type="compositionally biased region" description="Polar residues" evidence="7">
    <location>
        <begin position="1500"/>
        <end position="1509"/>
    </location>
</feature>
<feature type="compositionally biased region" description="Polar residues" evidence="7">
    <location>
        <begin position="4030"/>
        <end position="4041"/>
    </location>
</feature>
<proteinExistence type="predicted"/>
<name>A0ABV0YJS5_9TELE</name>
<feature type="compositionally biased region" description="Low complexity" evidence="7">
    <location>
        <begin position="1716"/>
        <end position="1725"/>
    </location>
</feature>
<feature type="compositionally biased region" description="Polar residues" evidence="7">
    <location>
        <begin position="2738"/>
        <end position="2748"/>
    </location>
</feature>
<feature type="compositionally biased region" description="Basic and acidic residues" evidence="7">
    <location>
        <begin position="1014"/>
        <end position="1024"/>
    </location>
</feature>
<reference evidence="10 11" key="1">
    <citation type="submission" date="2021-06" db="EMBL/GenBank/DDBJ databases">
        <authorList>
            <person name="Palmer J.M."/>
        </authorList>
    </citation>
    <scope>NUCLEOTIDE SEQUENCE [LARGE SCALE GENOMIC DNA]</scope>
    <source>
        <strain evidence="10 11">AS_MEX2019</strain>
        <tissue evidence="10">Muscle</tissue>
    </source>
</reference>
<feature type="domain" description="RRM" evidence="8">
    <location>
        <begin position="3806"/>
        <end position="3877"/>
    </location>
</feature>
<evidence type="ECO:0000256" key="3">
    <source>
        <dbReference type="ARBA" id="ARBA00022771"/>
    </source>
</evidence>
<feature type="compositionally biased region" description="Basic and acidic residues" evidence="7">
    <location>
        <begin position="3584"/>
        <end position="3600"/>
    </location>
</feature>
<feature type="region of interest" description="Disordered" evidence="7">
    <location>
        <begin position="728"/>
        <end position="779"/>
    </location>
</feature>
<feature type="compositionally biased region" description="Basic and acidic residues" evidence="7">
    <location>
        <begin position="973"/>
        <end position="983"/>
    </location>
</feature>
<feature type="region of interest" description="Disordered" evidence="7">
    <location>
        <begin position="3142"/>
        <end position="3182"/>
    </location>
</feature>
<feature type="compositionally biased region" description="Basic and acidic residues" evidence="7">
    <location>
        <begin position="2890"/>
        <end position="2924"/>
    </location>
</feature>
<evidence type="ECO:0000256" key="2">
    <source>
        <dbReference type="ARBA" id="ARBA00022723"/>
    </source>
</evidence>
<feature type="compositionally biased region" description="Polar residues" evidence="7">
    <location>
        <begin position="3393"/>
        <end position="3410"/>
    </location>
</feature>
<feature type="compositionally biased region" description="Low complexity" evidence="7">
    <location>
        <begin position="3776"/>
        <end position="3785"/>
    </location>
</feature>
<feature type="compositionally biased region" description="Low complexity" evidence="7">
    <location>
        <begin position="414"/>
        <end position="425"/>
    </location>
</feature>
<evidence type="ECO:0000256" key="7">
    <source>
        <dbReference type="SAM" id="MobiDB-lite"/>
    </source>
</evidence>
<feature type="compositionally biased region" description="Basic and acidic residues" evidence="7">
    <location>
        <begin position="4083"/>
        <end position="4104"/>
    </location>
</feature>
<dbReference type="CDD" id="cd00590">
    <property type="entry name" value="RRM_SF"/>
    <property type="match status" value="2"/>
</dbReference>
<feature type="compositionally biased region" description="Low complexity" evidence="7">
    <location>
        <begin position="288"/>
        <end position="300"/>
    </location>
</feature>
<dbReference type="InterPro" id="IPR000504">
    <property type="entry name" value="RRM_dom"/>
</dbReference>
<feature type="compositionally biased region" description="Low complexity" evidence="7">
    <location>
        <begin position="1732"/>
        <end position="1752"/>
    </location>
</feature>
<feature type="region of interest" description="Disordered" evidence="7">
    <location>
        <begin position="1869"/>
        <end position="2406"/>
    </location>
</feature>
<keyword evidence="4" id="KW-0862">Zinc</keyword>
<dbReference type="SUPFAM" id="SSF54928">
    <property type="entry name" value="RNA-binding domain, RBD"/>
    <property type="match status" value="2"/>
</dbReference>
<feature type="compositionally biased region" description="Basic and acidic residues" evidence="7">
    <location>
        <begin position="2298"/>
        <end position="2312"/>
    </location>
</feature>
<evidence type="ECO:0000256" key="5">
    <source>
        <dbReference type="ARBA" id="ARBA00023242"/>
    </source>
</evidence>
<feature type="compositionally biased region" description="Polar residues" evidence="7">
    <location>
        <begin position="4228"/>
        <end position="4237"/>
    </location>
</feature>
<feature type="compositionally biased region" description="Basic and acidic residues" evidence="7">
    <location>
        <begin position="2322"/>
        <end position="2333"/>
    </location>
</feature>
<accession>A0ABV0YJS5</accession>
<feature type="compositionally biased region" description="Polar residues" evidence="7">
    <location>
        <begin position="1382"/>
        <end position="1392"/>
    </location>
</feature>
<evidence type="ECO:0008006" key="12">
    <source>
        <dbReference type="Google" id="ProtNLM"/>
    </source>
</evidence>
<feature type="compositionally biased region" description="Basic and acidic residues" evidence="7">
    <location>
        <begin position="4318"/>
        <end position="4349"/>
    </location>
</feature>
<feature type="domain" description="Matrin-type" evidence="9">
    <location>
        <begin position="2958"/>
        <end position="2989"/>
    </location>
</feature>
<dbReference type="InterPro" id="IPR039715">
    <property type="entry name" value="ZCCHC10"/>
</dbReference>
<evidence type="ECO:0000256" key="4">
    <source>
        <dbReference type="ARBA" id="ARBA00022833"/>
    </source>
</evidence>
<keyword evidence="2" id="KW-0479">Metal-binding</keyword>
<feature type="compositionally biased region" description="Low complexity" evidence="7">
    <location>
        <begin position="1803"/>
        <end position="1823"/>
    </location>
</feature>
<evidence type="ECO:0000313" key="10">
    <source>
        <dbReference type="EMBL" id="MEQ2294085.1"/>
    </source>
</evidence>
<feature type="compositionally biased region" description="Low complexity" evidence="7">
    <location>
        <begin position="750"/>
        <end position="779"/>
    </location>
</feature>
<feature type="region of interest" description="Disordered" evidence="7">
    <location>
        <begin position="3283"/>
        <end position="3308"/>
    </location>
</feature>
<feature type="compositionally biased region" description="Low complexity" evidence="7">
    <location>
        <begin position="4244"/>
        <end position="4263"/>
    </location>
</feature>
<feature type="region of interest" description="Disordered" evidence="7">
    <location>
        <begin position="1113"/>
        <end position="1156"/>
    </location>
</feature>
<feature type="region of interest" description="Disordered" evidence="7">
    <location>
        <begin position="411"/>
        <end position="469"/>
    </location>
</feature>
<dbReference type="EMBL" id="JAHRIP010037628">
    <property type="protein sequence ID" value="MEQ2294085.1"/>
    <property type="molecule type" value="Genomic_DNA"/>
</dbReference>
<feature type="compositionally biased region" description="Basic and acidic residues" evidence="7">
    <location>
        <begin position="1429"/>
        <end position="1450"/>
    </location>
</feature>
<keyword evidence="6" id="KW-0694">RNA-binding</keyword>
<feature type="compositionally biased region" description="Basic and acidic residues" evidence="7">
    <location>
        <begin position="2764"/>
        <end position="2776"/>
    </location>
</feature>
<feature type="region of interest" description="Disordered" evidence="7">
    <location>
        <begin position="3043"/>
        <end position="3104"/>
    </location>
</feature>
<feature type="compositionally biased region" description="Basic and acidic residues" evidence="7">
    <location>
        <begin position="4155"/>
        <end position="4164"/>
    </location>
</feature>
<evidence type="ECO:0000259" key="9">
    <source>
        <dbReference type="PROSITE" id="PS50171"/>
    </source>
</evidence>
<dbReference type="InterPro" id="IPR012677">
    <property type="entry name" value="Nucleotide-bd_a/b_plait_sf"/>
</dbReference>
<feature type="compositionally biased region" description="Polar residues" evidence="7">
    <location>
        <begin position="3554"/>
        <end position="3564"/>
    </location>
</feature>
<feature type="compositionally biased region" description="Polar residues" evidence="7">
    <location>
        <begin position="2849"/>
        <end position="2867"/>
    </location>
</feature>
<feature type="compositionally biased region" description="Basic and acidic residues" evidence="7">
    <location>
        <begin position="2527"/>
        <end position="2563"/>
    </location>
</feature>
<feature type="compositionally biased region" description="Basic and acidic residues" evidence="7">
    <location>
        <begin position="4275"/>
        <end position="4289"/>
    </location>
</feature>
<gene>
    <name evidence="10" type="ORF">AMECASPLE_000256</name>
</gene>
<feature type="region of interest" description="Disordered" evidence="7">
    <location>
        <begin position="1619"/>
        <end position="1661"/>
    </location>
</feature>
<feature type="non-terminal residue" evidence="10">
    <location>
        <position position="4349"/>
    </location>
</feature>
<feature type="compositionally biased region" description="Basic and acidic residues" evidence="7">
    <location>
        <begin position="1984"/>
        <end position="1996"/>
    </location>
</feature>
<feature type="compositionally biased region" description="Acidic residues" evidence="7">
    <location>
        <begin position="2213"/>
        <end position="2230"/>
    </location>
</feature>
<feature type="region of interest" description="Disordered" evidence="7">
    <location>
        <begin position="3943"/>
        <end position="4349"/>
    </location>
</feature>
<dbReference type="InterPro" id="IPR035979">
    <property type="entry name" value="RBD_domain_sf"/>
</dbReference>
<evidence type="ECO:0000259" key="8">
    <source>
        <dbReference type="PROSITE" id="PS50102"/>
    </source>
</evidence>
<protein>
    <recommendedName>
        <fullName evidence="12">Matrin-type domain-containing protein</fullName>
    </recommendedName>
</protein>
<feature type="compositionally biased region" description="Low complexity" evidence="7">
    <location>
        <begin position="1128"/>
        <end position="1141"/>
    </location>
</feature>
<feature type="compositionally biased region" description="Basic and acidic residues" evidence="7">
    <location>
        <begin position="2344"/>
        <end position="2356"/>
    </location>
</feature>
<feature type="compositionally biased region" description="Polar residues" evidence="7">
    <location>
        <begin position="349"/>
        <end position="374"/>
    </location>
</feature>
<feature type="region of interest" description="Disordered" evidence="7">
    <location>
        <begin position="1686"/>
        <end position="1840"/>
    </location>
</feature>
<feature type="compositionally biased region" description="Acidic residues" evidence="7">
    <location>
        <begin position="2357"/>
        <end position="2371"/>
    </location>
</feature>
<feature type="compositionally biased region" description="Polar residues" evidence="7">
    <location>
        <begin position="1516"/>
        <end position="1534"/>
    </location>
</feature>
<feature type="compositionally biased region" description="Basic and acidic residues" evidence="7">
    <location>
        <begin position="1888"/>
        <end position="1922"/>
    </location>
</feature>
<feature type="compositionally biased region" description="Polar residues" evidence="7">
    <location>
        <begin position="918"/>
        <end position="931"/>
    </location>
</feature>
<feature type="compositionally biased region" description="Polar residues" evidence="7">
    <location>
        <begin position="1408"/>
        <end position="1427"/>
    </location>
</feature>
<feature type="compositionally biased region" description="Basic and acidic residues" evidence="7">
    <location>
        <begin position="1034"/>
        <end position="1049"/>
    </location>
</feature>
<dbReference type="InterPro" id="IPR013087">
    <property type="entry name" value="Znf_C2H2_type"/>
</dbReference>
<comment type="caution">
    <text evidence="10">The sequence shown here is derived from an EMBL/GenBank/DDBJ whole genome shotgun (WGS) entry which is preliminary data.</text>
</comment>
<feature type="compositionally biased region" description="Basic and acidic residues" evidence="7">
    <location>
        <begin position="2835"/>
        <end position="2848"/>
    </location>
</feature>
<feature type="region of interest" description="Disordered" evidence="7">
    <location>
        <begin position="3574"/>
        <end position="3718"/>
    </location>
</feature>
<feature type="region of interest" description="Disordered" evidence="7">
    <location>
        <begin position="3874"/>
        <end position="3904"/>
    </location>
</feature>
<feature type="compositionally biased region" description="Polar residues" evidence="7">
    <location>
        <begin position="3142"/>
        <end position="3177"/>
    </location>
</feature>
<feature type="compositionally biased region" description="Polar residues" evidence="7">
    <location>
        <begin position="1954"/>
        <end position="1964"/>
    </location>
</feature>
<feature type="compositionally biased region" description="Low complexity" evidence="7">
    <location>
        <begin position="4176"/>
        <end position="4187"/>
    </location>
</feature>
<feature type="region of interest" description="Disordered" evidence="7">
    <location>
        <begin position="257"/>
        <end position="314"/>
    </location>
</feature>
<feature type="compositionally biased region" description="Basic and acidic residues" evidence="7">
    <location>
        <begin position="1646"/>
        <end position="1661"/>
    </location>
</feature>
<feature type="compositionally biased region" description="Polar residues" evidence="7">
    <location>
        <begin position="2043"/>
        <end position="2060"/>
    </location>
</feature>
<dbReference type="SMART" id="SM00360">
    <property type="entry name" value="RRM"/>
    <property type="match status" value="2"/>
</dbReference>
<evidence type="ECO:0000256" key="1">
    <source>
        <dbReference type="ARBA" id="ARBA00004123"/>
    </source>
</evidence>
<feature type="compositionally biased region" description="Polar residues" evidence="7">
    <location>
        <begin position="729"/>
        <end position="749"/>
    </location>
</feature>
<feature type="compositionally biased region" description="Basic and acidic residues" evidence="7">
    <location>
        <begin position="4111"/>
        <end position="4122"/>
    </location>
</feature>
<feature type="compositionally biased region" description="Basic and acidic residues" evidence="7">
    <location>
        <begin position="1785"/>
        <end position="1798"/>
    </location>
</feature>
<feature type="region of interest" description="Disordered" evidence="7">
    <location>
        <begin position="1228"/>
        <end position="1607"/>
    </location>
</feature>
<feature type="compositionally biased region" description="Basic and acidic residues" evidence="7">
    <location>
        <begin position="2144"/>
        <end position="2167"/>
    </location>
</feature>
<feature type="compositionally biased region" description="Basic and acidic residues" evidence="7">
    <location>
        <begin position="2021"/>
        <end position="2037"/>
    </location>
</feature>
<feature type="compositionally biased region" description="Basic and acidic residues" evidence="7">
    <location>
        <begin position="1394"/>
        <end position="1405"/>
    </location>
</feature>
<feature type="compositionally biased region" description="Acidic residues" evidence="7">
    <location>
        <begin position="4135"/>
        <end position="4145"/>
    </location>
</feature>
<dbReference type="PANTHER" id="PTHR13491">
    <property type="entry name" value="ZCCHC10 PROTEIN"/>
    <property type="match status" value="1"/>
</dbReference>
<feature type="compositionally biased region" description="Low complexity" evidence="7">
    <location>
        <begin position="3425"/>
        <end position="3435"/>
    </location>
</feature>
<feature type="compositionally biased region" description="Basic and acidic residues" evidence="7">
    <location>
        <begin position="1702"/>
        <end position="1712"/>
    </location>
</feature>
<feature type="compositionally biased region" description="Polar residues" evidence="7">
    <location>
        <begin position="2498"/>
        <end position="2517"/>
    </location>
</feature>
<feature type="compositionally biased region" description="Basic and acidic residues" evidence="7">
    <location>
        <begin position="3655"/>
        <end position="3691"/>
    </location>
</feature>
<feature type="compositionally biased region" description="Basic and acidic residues" evidence="7">
    <location>
        <begin position="2178"/>
        <end position="2212"/>
    </location>
</feature>
<feature type="compositionally biased region" description="Polar residues" evidence="7">
    <location>
        <begin position="1270"/>
        <end position="1288"/>
    </location>
</feature>
<feature type="compositionally biased region" description="Polar residues" evidence="7">
    <location>
        <begin position="1876"/>
        <end position="1887"/>
    </location>
</feature>
<evidence type="ECO:0000313" key="11">
    <source>
        <dbReference type="Proteomes" id="UP001469553"/>
    </source>
</evidence>
<feature type="compositionally biased region" description="Low complexity" evidence="7">
    <location>
        <begin position="3758"/>
        <end position="3768"/>
    </location>
</feature>
<feature type="compositionally biased region" description="Low complexity" evidence="7">
    <location>
        <begin position="3078"/>
        <end position="3090"/>
    </location>
</feature>
<feature type="compositionally biased region" description="Basic and acidic residues" evidence="7">
    <location>
        <begin position="2662"/>
        <end position="2675"/>
    </location>
</feature>
<feature type="compositionally biased region" description="Acidic residues" evidence="7">
    <location>
        <begin position="2705"/>
        <end position="2731"/>
    </location>
</feature>
<feature type="region of interest" description="Disordered" evidence="7">
    <location>
        <begin position="3549"/>
        <end position="3568"/>
    </location>
</feature>
<feature type="compositionally biased region" description="Basic and acidic residues" evidence="7">
    <location>
        <begin position="2248"/>
        <end position="2266"/>
    </location>
</feature>
<dbReference type="Proteomes" id="UP001469553">
    <property type="component" value="Unassembled WGS sequence"/>
</dbReference>
<feature type="compositionally biased region" description="Polar residues" evidence="7">
    <location>
        <begin position="4294"/>
        <end position="4309"/>
    </location>
</feature>
<feature type="compositionally biased region" description="Basic and acidic residues" evidence="7">
    <location>
        <begin position="951"/>
        <end position="961"/>
    </location>
</feature>
<feature type="compositionally biased region" description="Low complexity" evidence="7">
    <location>
        <begin position="1766"/>
        <end position="1784"/>
    </location>
</feature>
<feature type="compositionally biased region" description="Basic and acidic residues" evidence="7">
    <location>
        <begin position="2385"/>
        <end position="2406"/>
    </location>
</feature>
<feature type="compositionally biased region" description="Polar residues" evidence="7">
    <location>
        <begin position="1248"/>
        <end position="1258"/>
    </location>
</feature>
<dbReference type="Gene3D" id="3.30.70.330">
    <property type="match status" value="2"/>
</dbReference>
<feature type="region of interest" description="Disordered" evidence="7">
    <location>
        <begin position="3358"/>
        <end position="3440"/>
    </location>
</feature>
<feature type="compositionally biased region" description="Basic residues" evidence="7">
    <location>
        <begin position="3411"/>
        <end position="3421"/>
    </location>
</feature>
<feature type="compositionally biased region" description="Basic and acidic residues" evidence="7">
    <location>
        <begin position="1931"/>
        <end position="1953"/>
    </location>
</feature>
<feature type="compositionally biased region" description="Acidic residues" evidence="7">
    <location>
        <begin position="2685"/>
        <end position="2696"/>
    </location>
</feature>
<comment type="subcellular location">
    <subcellularLocation>
        <location evidence="1">Nucleus</location>
    </subcellularLocation>
</comment>
<feature type="compositionally biased region" description="Polar residues" evidence="7">
    <location>
        <begin position="4189"/>
        <end position="4203"/>
    </location>
</feature>
<keyword evidence="5" id="KW-0539">Nucleus</keyword>
<keyword evidence="3" id="KW-0863">Zinc-finger</keyword>
<feature type="region of interest" description="Disordered" evidence="7">
    <location>
        <begin position="591"/>
        <end position="656"/>
    </location>
</feature>
<feature type="compositionally biased region" description="Acidic residues" evidence="7">
    <location>
        <begin position="2599"/>
        <end position="2612"/>
    </location>
</feature>
<keyword evidence="11" id="KW-1185">Reference proteome</keyword>
<sequence>MLDFFLQFTPLFEGSLSRWKVKICPVSYSFAASDGFSSRIIFSSVSINLPISSDHLPLICQGGAFQQHDGATTACHEAFIFDSSQTGRRGKERGRYSAKVAGSGTQTRDSRFEDYSLYMWSRTNFFTTSAVPQIEEPFWVREKWKLCTNNECFSLLLESCAPCPAPGPLTSPLLSGLPGSSPLTGRQAASLQLAHLKAQLALTQMNNVLGVGGRAATLTANSNTPAPCLPTKPPSPTAVAINLLNLLKIANTMYNPFAPGKQISPQRPYGVSSGQMERDPRRPLPHLGSGSSFSSSGTSSVNHGPTGGPLPSLLSLQVNYRPERNKITVDEDIDRCLDLNISRAREETMQNPSRQSSQFTKAQRDTFPSSNTGMPSYLKSPATEVKRPFTIDSGSSSLDWLPICQRASEDESSEMYSSASSSFLGSGDGRFSTSSEGKHDMPSIPGLGDYDIKMPAKSAPPREAIRPKYTSESASNILLHFGLEKEDLEHLISYPEDQITPENLPYILSQIQLEKGKRASTAAQSKPYSEAQPIKLIASRGPMLNPGQLSSTVLKPSKVIDYGHTGKYTTGVGDEVGRAFGSSATTGVSGGLLHTDTFKTGGRVREPPQRGPTELKTGSYVSSHGQMSSVSSVDSLRSSVAPSSSDPSKKFEVRTNQTSKSVFPSFGLLNKNTDLRQVQSKVPQTPQNQPEPACQASFNIHPFKPSCNLIRGAHPGRPGLVLIHRNDTRSSNQSNTQGQVSEVSEQTNKLPAQQPKQQQTQQHQAPPPQKQQLQMHQQPIQPLKQVQQPPPPKGLPAAMPAPSALIPVRPAPPIPAPGRMDTVPRVPPPVLKDLTSVAKMGPSKLLPTPAMMQDYAAATPRIFPHTCCLCMKECTDMKDWLSHQNTSLHLESCRRLRGRYPDWDGNTLDLLSAAGKGTQPSLTPVGQNVQNRHQKSIRETRSHSLSPHHQRGPEDRKEKQSNRSRSRSPQCHHASEGQRERRNSRSPLTYRHSRRSRSRSYDRPTSSRHRSRSRSYERRSPPRKREAKRSSPRRSYEHRSSPRRSDDKRSPRRSHERRSPAERSVPQCKRSRSADRLAKRLLETTAVQSLSKQSDLEAMVKTLAPALLAELAKMKSSSSSNTEKKTSSTKPTKAKTSCPKSGTSPSPKPVSAESLPPDKVRLSSVYTSLSRVDMFNAMEKFGRVRDVALFRSTLNAVVHFEKEEDAEKLKSLRSFQVKGLTVYVDKKMSTASKKPQSPKEQKSASQQNSAKPQTTKSTPAGKLGAKNISKAKNVSTQQVAAEKSSTGGKSAVKSVEVNEEGLVVQKSPSLVKMPDAGDSKGKITNTKPADPPSRAAKVKDLAPEAETSSNTDKAETQPDKPTTSENQPAAAEAEGDEPSLVPENTTKTVYTEETSEKKQVEEFVKADTTPQTPVKDSSQVQPFQESESPGDKLKTKTEHQESPRRTETKLEAILAVKPEGPTPAETKPTAGAGAAADVSSTTVWAKMEKQEQEEEIKSAQMETVTTSMFPTERSESTPQTPSPAVSAEPISSDSVKAGSAVSDMTAEKNDTEIVAFSDVSRKSSENAEKKRSPRAPVSTAEKQPTPAPSTSTSKCEGNAAELPHIDEDIFKAITTALREHRRRKGGKKIPEEEESATISKPTCAGVKKESTPLTKDDSKDEDNYLGCFDELDFNFGDFVTVDEISEEMDDTALEDTSSSSEPKTRDKTERQGADVSSAARNTSTRSSKDCKSLASSKSAKGSASLSSTSVLANKQKHSSEPNNFETKTTSSSGHTTSTSTSSKSVEARASSDQKDQSNKRKPPITSSEPSSSVRSTRSSAAAIKSSVETQQVHKKDVKPTELAVAMSDHKGSVESCAVNTVESVLKIKTPEKNQPAEGQTLQIQNLKTDLKEQSIKDMKKSKAKEMKNDTDAKTTEKEKGNKENIQILDSLNERTDEQEHKEHKEENQDRRTETQIPESAQDQIIHQGGLQVVASAENDEACSDECHEMEMDESTKLQDSAPEDQAATADDGDEGPTKMQVSEKDETKGAHSSEESSVRGTPDRNQVTSEDTNQIQSSSGVAADVKQKEEILLSEKIGETSKEVGQISSEVDQPLENSDGEDTLKVQKHVGPTDPLPKADDEPTEEEVYQVIDSLEDQPTTTEAEPKTEKKDRKKGDATTSGDDRPTTHCRLRSRTSKNQEKEKSSKKQERTIEKHEESKEMKKEDEEKSHEDFEEMIYEVVDSIEDDSVQETSTTRTSGRKRSARGNKKDEKTSAPVKEPKKSDKEEEMFTVLDSVEEESPSDKPVVTRSTRGRKDKKVEETSKTREDKTPTRRRCTPARDSQEKDRDKTLKPDVGVPLKESTPTKKSDSRHMGEEETTYEVLDAVEEEVVQPTTQTSRRGRPRKDSKTSKKQTADVKKVDSTSKVVEDEATYQILDSVEEEVDDNLAPIDHSQSAGKLTVSADDDITKEIVRSPLNEEEESPIYQIVDSLEEDQLHEEMMTETSMQKETETMGDTVANTDQILSGPSTAEPSEQTAGEADTLFRLADKPLELKEDPSALGSDTEKKGCTSKKDVRKEDKSSLNEPDCFLGASEKILKSRKRNDTKENKNVLVNLDQVSEEEEDYPDDAAEEKELKKRQAAAKKKENDRAEKKSRERESRERRSQSSSSSRGGSGKSTSQIEKKCQEDLEKVEVDTQDLVTLDEVGEDEAGEEAVTEAPAWDGEFTEELLQELVTLDEIDEEDEGKEEQEEGKTEAPPQSQETQSVDSLKPEPLSASTETALIEEKKNNDEETKEPSTSSKRKHYETREESGSFVTVDEVGEIEEEQKKAAATRGRARKRSRQTPVRTSARGKTVKEQHYGQDEENKTLTPASLDSSSSGDVQPDSQRIEDNNAEAVSTEHQPLPQGPDGHEVEELKEAEKQEHGVQVVDKRKQELTGPEAKRSRSQSPSIPGDIQLPPFNPKNPLGKEFVVPRSGFFCNLCSVFYFNESTAMDVHCSSQKHYDNLLNCTLCPCSWAPKEAPVLQTPNTSAAGLPTKPPSATGVGINLLDLQTLANTMSHPMYNPFATGKQTSPQGPYGLSGGQMERDPRRPLPHLGSGSSFSSSGTSSVNRGPTGGPLPSLLSLQVNYRPERKKISVDEDIDRCLDLNISRAREEAMQNFAGQNSQFSKAQRDTFSSSNTGMPSFLKSSGDSGSTPLDWAPAEESSKMYSSASSSFLSSGDVGIQAPIGFRDYDSSMSDQSGPPRKYTSESATNILLHFGLQKEDLDHLTLYPENQITPENLPYILRQIRLEKGKITPTALHQSEPYSESQSIRSVGEMNKLSTSRGPMLNPDELSMFLQPSNVIDYRHTSKSELSSFGQLNKDTDLRQLMSEVPTTLQLKKPGPAQKTQPSKLIHGIHPGRPGLVLIHSNAESHSNDQTRSGGQPSKVTKKKKKKKTNARPQQWQQVQMLQQPTRPEGFPATKPTPLLLIPGRAAPPTRGPSQMGAMSHVGPSDLLPTPAMMQDYAAATPRIFPHTCCLCMKECTSMKDWLSHQNTGLHLESCRRLRGRYPEWDGRTLEFLSALGKDAHSEPSTPGQNLQNRRQKSIHEALPNSLSLHHQRGSEDRKEKQDRREKRFSPSRSHSPYLHHGSESRRERRSSRSRSPQASRYTHRSRSRSYDRPTSSRYRSRSRSYERRSPPRKREAKWPSPRRSYEHRSSPRRSDDKRSSPRRSHERRSPAERSVPQRKRSRSADRLAKRLLEKTGVQSLSKQSDLEAMVKTLAPVLLAELANLKSSSAATSSSSSKTEKKASSTKSTKATSSHSKRRTSSSAKSMVARSMSSSKVFLSGVFTSLSHTDMVEAMEKLGKVKSVILYRSTLQAQVHFEKEEDAKKLQSLQSYQVKGLPVYIDRPTGAASEKPPLTKEQKTAPQKKPASSIATKSQTTKCYFTGRVKKPLSSEAKNTTTAKLVTRAKVLVSKAKGVSTKQVAKTVKKPTANRKGAVKSVGGKKEASVVPKSKTPGKRPHECPSDSSNNRQPTPETSSSVSQTPTTSARSVYKDSGIKAGSTFTDVKATKQNAGKVANAPHKTAAELPQMDVDIFKVLTTEINKHRRSKGITSKSKDKESTTKSRTTPEDTEKENKHIRKDKNRDFSSGRFDELDFTSGDFVTVDEINEEMDDTTVEDQPSSSKTTSREKKDRRSSAVHSAARKISARSASFSSKPAKGNLSSRSTSVSANKQKSVSEPKKSSSGQKTSTSTSSKSVEMPTSSGQKAQSNKRKPSVTSSEPSSSGSSLSAIKLSGETKQAHKKGVKPRERTVAKSDHKASAESCAANTVESNSETSSQMALSAEGQMETDFKDETVKEIKKSRGKEKKKDTDGRSTEEEK</sequence>
<dbReference type="PROSITE" id="PS50171">
    <property type="entry name" value="ZF_MATRIN"/>
    <property type="match status" value="1"/>
</dbReference>
<feature type="region of interest" description="Disordered" evidence="7">
    <location>
        <begin position="345"/>
        <end position="381"/>
    </location>
</feature>
<organism evidence="10 11">
    <name type="scientific">Ameca splendens</name>
    <dbReference type="NCBI Taxonomy" id="208324"/>
    <lineage>
        <taxon>Eukaryota</taxon>
        <taxon>Metazoa</taxon>
        <taxon>Chordata</taxon>
        <taxon>Craniata</taxon>
        <taxon>Vertebrata</taxon>
        <taxon>Euteleostomi</taxon>
        <taxon>Actinopterygii</taxon>
        <taxon>Neopterygii</taxon>
        <taxon>Teleostei</taxon>
        <taxon>Neoteleostei</taxon>
        <taxon>Acanthomorphata</taxon>
        <taxon>Ovalentaria</taxon>
        <taxon>Atherinomorphae</taxon>
        <taxon>Cyprinodontiformes</taxon>
        <taxon>Goodeidae</taxon>
        <taxon>Ameca</taxon>
    </lineage>
</organism>
<feature type="compositionally biased region" description="Basic and acidic residues" evidence="7">
    <location>
        <begin position="2613"/>
        <end position="2645"/>
    </location>
</feature>
<feature type="compositionally biased region" description="Low complexity" evidence="7">
    <location>
        <begin position="619"/>
        <end position="645"/>
    </location>
</feature>
<dbReference type="InterPro" id="IPR003604">
    <property type="entry name" value="Matrin/U1-like-C_Znf_C2H2"/>
</dbReference>
<dbReference type="SMART" id="SM00355">
    <property type="entry name" value="ZnF_C2H2"/>
    <property type="match status" value="3"/>
</dbReference>
<dbReference type="SMART" id="SM00451">
    <property type="entry name" value="ZnF_U1"/>
    <property type="match status" value="3"/>
</dbReference>
<feature type="compositionally biased region" description="Basic and acidic residues" evidence="7">
    <location>
        <begin position="2065"/>
        <end position="2082"/>
    </location>
</feature>
<evidence type="ECO:0000256" key="6">
    <source>
        <dbReference type="PROSITE-ProRule" id="PRU00176"/>
    </source>
</evidence>
<dbReference type="PROSITE" id="PS50102">
    <property type="entry name" value="RRM"/>
    <property type="match status" value="1"/>
</dbReference>